<comment type="caution">
    <text evidence="1">The sequence shown here is derived from an EMBL/GenBank/DDBJ whole genome shotgun (WGS) entry which is preliminary data.</text>
</comment>
<evidence type="ECO:0000313" key="2">
    <source>
        <dbReference type="Proteomes" id="UP000828941"/>
    </source>
</evidence>
<sequence>MPVAKLKASSPPDVMKIEDGNDSIDTKSRQAIGKESFLSFSRAGDSPAQWIQLLHALDQQQEFSGWPLPSPLKVQLQKCDKCSREFCSPINYRRHLRVHHRLKKLDKDSTKNRDLLGAYWDKLSIEEAKDVVSFKDVMLEDVLGPTILKTLTSHIRKPGFSSLPQYYLKAGSALSDIIQARISRVVSSQELFSILDDASEKTFLCGTAVSMQKYIFDGEAGKIGLEPKNIVACTSFLLEQKLIKAWLADKDAEALRCQKLLVEEEEAAQRRQAEILERRRQKKLRQKEQKVREQRLEEDAEFRENISSSVETVTPAGVSSDACNNEAHNTHAFADHILSTVACFPHINGGVDGESQPSYECEFTDPSADHNIERQTAQGHNRRRMATSRRQALPKSQWAVANGFQASQNQKLGVTQKHGTHRDHRAAPIVNGNKVWSRKPKPEIDGVILKAGPQEEPDQVKSHQVLIGSISVTLGNCSQSEGNLIASCEDCMVDNLANQNGVQERPVKHDSLQNGNNRFKVKLWRPISQHGTKDPIPVQNNDREADMDAVDGKEDDQNMSDQSSLRLCGADNSDSGFGNNSYRLDDNWSPGSLRLSSHAAKAFLAGRWKEAISSNHVKLVLSPDPAPPASPERPYSEAACQSSNVDRYSSILTSTENQLVNVGFESANAAGAAKFKLRTNPEKGIKIKYIPKQKTAT</sequence>
<proteinExistence type="predicted"/>
<accession>A0ACB9PVU2</accession>
<keyword evidence="2" id="KW-1185">Reference proteome</keyword>
<dbReference type="Proteomes" id="UP000828941">
    <property type="component" value="Chromosome 3"/>
</dbReference>
<dbReference type="EMBL" id="CM039428">
    <property type="protein sequence ID" value="KAI4351706.1"/>
    <property type="molecule type" value="Genomic_DNA"/>
</dbReference>
<name>A0ACB9PVU2_BAUVA</name>
<protein>
    <submittedName>
        <fullName evidence="1">Uncharacterized protein</fullName>
    </submittedName>
</protein>
<organism evidence="1 2">
    <name type="scientific">Bauhinia variegata</name>
    <name type="common">Purple orchid tree</name>
    <name type="synonym">Phanera variegata</name>
    <dbReference type="NCBI Taxonomy" id="167791"/>
    <lineage>
        <taxon>Eukaryota</taxon>
        <taxon>Viridiplantae</taxon>
        <taxon>Streptophyta</taxon>
        <taxon>Embryophyta</taxon>
        <taxon>Tracheophyta</taxon>
        <taxon>Spermatophyta</taxon>
        <taxon>Magnoliopsida</taxon>
        <taxon>eudicotyledons</taxon>
        <taxon>Gunneridae</taxon>
        <taxon>Pentapetalae</taxon>
        <taxon>rosids</taxon>
        <taxon>fabids</taxon>
        <taxon>Fabales</taxon>
        <taxon>Fabaceae</taxon>
        <taxon>Cercidoideae</taxon>
        <taxon>Cercideae</taxon>
        <taxon>Bauhiniinae</taxon>
        <taxon>Bauhinia</taxon>
    </lineage>
</organism>
<gene>
    <name evidence="1" type="ORF">L6164_006040</name>
</gene>
<evidence type="ECO:0000313" key="1">
    <source>
        <dbReference type="EMBL" id="KAI4351706.1"/>
    </source>
</evidence>
<reference evidence="1 2" key="1">
    <citation type="journal article" date="2022" name="DNA Res.">
        <title>Chromosomal-level genome assembly of the orchid tree Bauhinia variegata (Leguminosae; Cercidoideae) supports the allotetraploid origin hypothesis of Bauhinia.</title>
        <authorList>
            <person name="Zhong Y."/>
            <person name="Chen Y."/>
            <person name="Zheng D."/>
            <person name="Pang J."/>
            <person name="Liu Y."/>
            <person name="Luo S."/>
            <person name="Meng S."/>
            <person name="Qian L."/>
            <person name="Wei D."/>
            <person name="Dai S."/>
            <person name="Zhou R."/>
        </authorList>
    </citation>
    <scope>NUCLEOTIDE SEQUENCE [LARGE SCALE GENOMIC DNA]</scope>
    <source>
        <strain evidence="1">BV-YZ2020</strain>
    </source>
</reference>